<dbReference type="RefSeq" id="WP_053937869.1">
    <property type="nucleotide sequence ID" value="NZ_LAQT01000008.1"/>
</dbReference>
<dbReference type="InterPro" id="IPR009826">
    <property type="entry name" value="DNA_circ_N"/>
</dbReference>
<keyword evidence="3" id="KW-1185">Reference proteome</keyword>
<evidence type="ECO:0000259" key="1">
    <source>
        <dbReference type="Pfam" id="PF07157"/>
    </source>
</evidence>
<gene>
    <name evidence="2" type="ORF">WG78_11090</name>
</gene>
<dbReference type="STRING" id="857265.WG78_11090"/>
<feature type="domain" description="DNA circulation N-terminal" evidence="1">
    <location>
        <begin position="7"/>
        <end position="93"/>
    </location>
</feature>
<dbReference type="OrthoDB" id="378644at2"/>
<evidence type="ECO:0000313" key="3">
    <source>
        <dbReference type="Proteomes" id="UP000037939"/>
    </source>
</evidence>
<proteinExistence type="predicted"/>
<organism evidence="2 3">
    <name type="scientific">Amantichitinum ursilacus</name>
    <dbReference type="NCBI Taxonomy" id="857265"/>
    <lineage>
        <taxon>Bacteria</taxon>
        <taxon>Pseudomonadati</taxon>
        <taxon>Pseudomonadota</taxon>
        <taxon>Betaproteobacteria</taxon>
        <taxon>Neisseriales</taxon>
        <taxon>Chitinibacteraceae</taxon>
        <taxon>Amantichitinum</taxon>
    </lineage>
</organism>
<dbReference type="EMBL" id="LAQT01000008">
    <property type="protein sequence ID" value="KPC53031.1"/>
    <property type="molecule type" value="Genomic_DNA"/>
</dbReference>
<accession>A0A0N0XIM6</accession>
<reference evidence="2 3" key="1">
    <citation type="submission" date="2015-07" db="EMBL/GenBank/DDBJ databases">
        <title>Draft genome sequence of the Amantichitinum ursilacus IGB-41, a new chitin-degrading bacterium.</title>
        <authorList>
            <person name="Kirstahler P."/>
            <person name="Guenther M."/>
            <person name="Grumaz C."/>
            <person name="Rupp S."/>
            <person name="Zibek S."/>
            <person name="Sohn K."/>
        </authorList>
    </citation>
    <scope>NUCLEOTIDE SEQUENCE [LARGE SCALE GENOMIC DNA]</scope>
    <source>
        <strain evidence="2 3">IGB-41</strain>
    </source>
</reference>
<dbReference type="Pfam" id="PF07157">
    <property type="entry name" value="DNA_circ_N"/>
    <property type="match status" value="1"/>
</dbReference>
<name>A0A0N0XIM6_9NEIS</name>
<protein>
    <recommendedName>
        <fullName evidence="1">DNA circulation N-terminal domain-containing protein</fullName>
    </recommendedName>
</protein>
<sequence>MGYRDNMQPASFRGVPFKVTDSEMVGGRRLQVNEYPQRDKPYTEDIGRKAREFTLEAFVVGDDYMAQRDRLLAALETPGAGELVHPWLGRMQVCAGEFRYRESAEDGGMCRFSIPLTESGDLTFPSAQSNVATTALAKADAMQSLAENRFAEVISTAGPDAIGTSLLTDLQATWKTWGDAVGLVTGVLDSDLMDAIHDPKLFAQKLFNLATANIPILGSARALYGKVTGLLRAAAMLDRGRGWSASTVGMPLTPVQIARNEGATDALFRGLSVVTASRIAVQAPAGVYDDTDAMRSQLMSALDREQVLMSQADAAASVDQSAVSTRSSDATVDADGNALSDAELAALMPDAAYTVARGLQQAVSVCLRQQMANEARLVTITPVDVLPALVLAYQLYEDPLRGDEIVERNQVPHPGFVPVEPLKVVSQ</sequence>
<dbReference type="AlphaFoldDB" id="A0A0N0XIM6"/>
<evidence type="ECO:0000313" key="2">
    <source>
        <dbReference type="EMBL" id="KPC53031.1"/>
    </source>
</evidence>
<dbReference type="Proteomes" id="UP000037939">
    <property type="component" value="Unassembled WGS sequence"/>
</dbReference>
<dbReference type="PATRIC" id="fig|857265.3.peg.2278"/>
<comment type="caution">
    <text evidence="2">The sequence shown here is derived from an EMBL/GenBank/DDBJ whole genome shotgun (WGS) entry which is preliminary data.</text>
</comment>